<evidence type="ECO:0000313" key="8">
    <source>
        <dbReference type="Proteomes" id="UP000281474"/>
    </source>
</evidence>
<dbReference type="SUPFAM" id="SSF53697">
    <property type="entry name" value="SIS domain"/>
    <property type="match status" value="1"/>
</dbReference>
<evidence type="ECO:0000256" key="2">
    <source>
        <dbReference type="ARBA" id="ARBA00022490"/>
    </source>
</evidence>
<name>A0A3L8PWE7_9GAMM</name>
<keyword evidence="2" id="KW-0963">Cytoplasm</keyword>
<dbReference type="GO" id="GO:0097367">
    <property type="term" value="F:carbohydrate derivative binding"/>
    <property type="evidence" value="ECO:0007669"/>
    <property type="project" value="InterPro"/>
</dbReference>
<dbReference type="InterPro" id="IPR001347">
    <property type="entry name" value="SIS_dom"/>
</dbReference>
<dbReference type="CDD" id="cd05010">
    <property type="entry name" value="SIS_AgaS_like"/>
    <property type="match status" value="1"/>
</dbReference>
<sequence length="380" mass="41591">MSSYLSINESKLKEANGYWTAREIAQQPDMWLQTTEQVNASKEKINAWLKPLLALDDLRIILTGAGTSAYIGETLAPLLNIKNSGKFEAIATTDIVSSPKQYLHKNRPTLMVSYGRSGSSPESVASVELADQCIEHCYHLVITCNPEGELALKAASSENMFALVLPSPTLDQSFAMTSSFTSMIVASLSIFQPDEEQLASAVLASRGLLGEGLERIKAQASLQTKRMVFLGSGGLQGIAKEAALKVLELTAGDVMSYYESPLGFRHGPKSLVNQKTEIILFSSSDPYGSLYEQDLYKELVNDGIALSVTQLNSETLNIPKKIDDVWCALPYILYCQIIAFFKSFNGGHTPDNPCPTGEVNRVVQGVTIYRLENTESEECH</sequence>
<comment type="catalytic activity">
    <reaction evidence="5">
        <text>D-galactosamine 6-phosphate + H2O = D-tagatopyranose 1-phosphate + NH4(+)</text>
        <dbReference type="Rhea" id="RHEA:47680"/>
        <dbReference type="ChEBI" id="CHEBI:15377"/>
        <dbReference type="ChEBI" id="CHEBI:28938"/>
        <dbReference type="ChEBI" id="CHEBI:71674"/>
        <dbReference type="ChEBI" id="CHEBI:138150"/>
    </reaction>
</comment>
<dbReference type="GO" id="GO:0016787">
    <property type="term" value="F:hydrolase activity"/>
    <property type="evidence" value="ECO:0007669"/>
    <property type="project" value="UniProtKB-KW"/>
</dbReference>
<gene>
    <name evidence="7" type="ORF">D5018_13680</name>
</gene>
<dbReference type="RefSeq" id="WP_121839560.1">
    <property type="nucleotide sequence ID" value="NZ_ML014792.1"/>
</dbReference>
<feature type="domain" description="SIS" evidence="6">
    <location>
        <begin position="212"/>
        <end position="353"/>
    </location>
</feature>
<dbReference type="Proteomes" id="UP000281474">
    <property type="component" value="Unassembled WGS sequence"/>
</dbReference>
<evidence type="ECO:0000256" key="4">
    <source>
        <dbReference type="ARBA" id="ARBA00022801"/>
    </source>
</evidence>
<dbReference type="InterPro" id="IPR046348">
    <property type="entry name" value="SIS_dom_sf"/>
</dbReference>
<protein>
    <submittedName>
        <fullName evidence="7">SIS domain-containing protein</fullName>
    </submittedName>
</protein>
<dbReference type="EMBL" id="QZEI01000043">
    <property type="protein sequence ID" value="RLV59119.1"/>
    <property type="molecule type" value="Genomic_DNA"/>
</dbReference>
<keyword evidence="8" id="KW-1185">Reference proteome</keyword>
<dbReference type="InterPro" id="IPR035466">
    <property type="entry name" value="GlmS/AgaS_SIS"/>
</dbReference>
<proteinExistence type="inferred from homology"/>
<dbReference type="AlphaFoldDB" id="A0A3L8PWE7"/>
<evidence type="ECO:0000256" key="1">
    <source>
        <dbReference type="ARBA" id="ARBA00007748"/>
    </source>
</evidence>
<organism evidence="7 8">
    <name type="scientific">Parashewanella curva</name>
    <dbReference type="NCBI Taxonomy" id="2338552"/>
    <lineage>
        <taxon>Bacteria</taxon>
        <taxon>Pseudomonadati</taxon>
        <taxon>Pseudomonadota</taxon>
        <taxon>Gammaproteobacteria</taxon>
        <taxon>Alteromonadales</taxon>
        <taxon>Shewanellaceae</taxon>
        <taxon>Parashewanella</taxon>
    </lineage>
</organism>
<dbReference type="InterPro" id="IPR035464">
    <property type="entry name" value="SIS_AgaS"/>
</dbReference>
<dbReference type="GO" id="GO:0009401">
    <property type="term" value="P:phosphoenolpyruvate-dependent sugar phosphotransferase system"/>
    <property type="evidence" value="ECO:0007669"/>
    <property type="project" value="TreeGrafter"/>
</dbReference>
<dbReference type="OrthoDB" id="9779207at2"/>
<dbReference type="PANTHER" id="PTHR32502">
    <property type="entry name" value="N-ACETYLGALACTOSAMINE PERMEASE II COMPONENT-RELATED"/>
    <property type="match status" value="1"/>
</dbReference>
<dbReference type="Pfam" id="PF01380">
    <property type="entry name" value="SIS"/>
    <property type="match status" value="1"/>
</dbReference>
<dbReference type="Gene3D" id="3.40.50.10490">
    <property type="entry name" value="Glucose-6-phosphate isomerase like protein, domain 1"/>
    <property type="match status" value="2"/>
</dbReference>
<feature type="domain" description="SIS" evidence="6">
    <location>
        <begin position="49"/>
        <end position="208"/>
    </location>
</feature>
<evidence type="ECO:0000313" key="7">
    <source>
        <dbReference type="EMBL" id="RLV59119.1"/>
    </source>
</evidence>
<keyword evidence="4" id="KW-0378">Hydrolase</keyword>
<accession>A0A3L8PWE7</accession>
<reference evidence="7 8" key="1">
    <citation type="submission" date="2018-09" db="EMBL/GenBank/DDBJ databases">
        <title>Phylogeny of the Shewanellaceae, and recommendation for two new genera, Pseudoshewanella and Parashewanella.</title>
        <authorList>
            <person name="Wang G."/>
        </authorList>
    </citation>
    <scope>NUCLEOTIDE SEQUENCE [LARGE SCALE GENOMIC DNA]</scope>
    <source>
        <strain evidence="7 8">C51</strain>
    </source>
</reference>
<comment type="similarity">
    <text evidence="1">Belongs to the SIS family. AgaS subfamily.</text>
</comment>
<dbReference type="InterPro" id="IPR050303">
    <property type="entry name" value="GatZ_KbaZ_carbometab"/>
</dbReference>
<evidence type="ECO:0000256" key="3">
    <source>
        <dbReference type="ARBA" id="ARBA00022737"/>
    </source>
</evidence>
<dbReference type="PROSITE" id="PS51464">
    <property type="entry name" value="SIS"/>
    <property type="match status" value="2"/>
</dbReference>
<evidence type="ECO:0000259" key="6">
    <source>
        <dbReference type="PROSITE" id="PS51464"/>
    </source>
</evidence>
<evidence type="ECO:0000256" key="5">
    <source>
        <dbReference type="ARBA" id="ARBA00029292"/>
    </source>
</evidence>
<keyword evidence="3" id="KW-0677">Repeat</keyword>
<dbReference type="GO" id="GO:0005886">
    <property type="term" value="C:plasma membrane"/>
    <property type="evidence" value="ECO:0007669"/>
    <property type="project" value="TreeGrafter"/>
</dbReference>
<dbReference type="GO" id="GO:1901135">
    <property type="term" value="P:carbohydrate derivative metabolic process"/>
    <property type="evidence" value="ECO:0007669"/>
    <property type="project" value="InterPro"/>
</dbReference>
<comment type="caution">
    <text evidence="7">The sequence shown here is derived from an EMBL/GenBank/DDBJ whole genome shotgun (WGS) entry which is preliminary data.</text>
</comment>
<dbReference type="PANTHER" id="PTHR32502:SF3">
    <property type="entry name" value="D-GALACTOSAMINE-6-PHOSPHATE DEAMINASE AGAS-RELATED"/>
    <property type="match status" value="1"/>
</dbReference>
<dbReference type="CDD" id="cd05008">
    <property type="entry name" value="SIS_GlmS_GlmD_1"/>
    <property type="match status" value="1"/>
</dbReference>